<dbReference type="PANTHER" id="PTHR20855:SF52">
    <property type="entry name" value="ADIPONECTIN RECEPTOR PROTEIN"/>
    <property type="match status" value="1"/>
</dbReference>
<feature type="transmembrane region" description="Helical" evidence="8">
    <location>
        <begin position="177"/>
        <end position="199"/>
    </location>
</feature>
<feature type="binding site" evidence="6">
    <location>
        <position position="197"/>
    </location>
    <ligand>
        <name>Zn(2+)</name>
        <dbReference type="ChEBI" id="CHEBI:29105"/>
    </ligand>
</feature>
<feature type="region of interest" description="Disordered" evidence="7">
    <location>
        <begin position="31"/>
        <end position="62"/>
    </location>
</feature>
<dbReference type="Pfam" id="PF03006">
    <property type="entry name" value="HlyIII"/>
    <property type="match status" value="1"/>
</dbReference>
<name>A0A9Q0RF37_ANAIG</name>
<evidence type="ECO:0000256" key="6">
    <source>
        <dbReference type="PIRSR" id="PIRSR604254-1"/>
    </source>
</evidence>
<dbReference type="EMBL" id="JAPDFW010000053">
    <property type="protein sequence ID" value="KAJ5078461.1"/>
    <property type="molecule type" value="Genomic_DNA"/>
</dbReference>
<feature type="transmembrane region" description="Helical" evidence="8">
    <location>
        <begin position="143"/>
        <end position="165"/>
    </location>
</feature>
<evidence type="ECO:0000256" key="8">
    <source>
        <dbReference type="SAM" id="Phobius"/>
    </source>
</evidence>
<gene>
    <name evidence="9" type="ORF">M0811_04786</name>
</gene>
<feature type="binding site" evidence="6">
    <location>
        <position position="346"/>
    </location>
    <ligand>
        <name>Zn(2+)</name>
        <dbReference type="ChEBI" id="CHEBI:29105"/>
    </ligand>
</feature>
<comment type="subcellular location">
    <subcellularLocation>
        <location evidence="1">Membrane</location>
        <topology evidence="1">Multi-pass membrane protein</topology>
    </subcellularLocation>
</comment>
<proteinExistence type="inferred from homology"/>
<keyword evidence="4 8" id="KW-1133">Transmembrane helix</keyword>
<keyword evidence="6" id="KW-0479">Metal-binding</keyword>
<dbReference type="OrthoDB" id="529367at2759"/>
<evidence type="ECO:0000313" key="9">
    <source>
        <dbReference type="EMBL" id="KAJ5078461.1"/>
    </source>
</evidence>
<dbReference type="GO" id="GO:0038023">
    <property type="term" value="F:signaling receptor activity"/>
    <property type="evidence" value="ECO:0007669"/>
    <property type="project" value="TreeGrafter"/>
</dbReference>
<evidence type="ECO:0000256" key="3">
    <source>
        <dbReference type="ARBA" id="ARBA00022692"/>
    </source>
</evidence>
<evidence type="ECO:0000256" key="2">
    <source>
        <dbReference type="ARBA" id="ARBA00007018"/>
    </source>
</evidence>
<feature type="transmembrane region" description="Helical" evidence="8">
    <location>
        <begin position="211"/>
        <end position="231"/>
    </location>
</feature>
<keyword evidence="5 8" id="KW-0472">Membrane</keyword>
<dbReference type="OMA" id="EVPSWYA"/>
<feature type="compositionally biased region" description="Basic residues" evidence="7">
    <location>
        <begin position="42"/>
        <end position="62"/>
    </location>
</feature>
<dbReference type="Proteomes" id="UP001149090">
    <property type="component" value="Unassembled WGS sequence"/>
</dbReference>
<comment type="similarity">
    <text evidence="2">Belongs to the ADIPOR family.</text>
</comment>
<organism evidence="9 10">
    <name type="scientific">Anaeramoeba ignava</name>
    <name type="common">Anaerobic marine amoeba</name>
    <dbReference type="NCBI Taxonomy" id="1746090"/>
    <lineage>
        <taxon>Eukaryota</taxon>
        <taxon>Metamonada</taxon>
        <taxon>Anaeramoebidae</taxon>
        <taxon>Anaeramoeba</taxon>
    </lineage>
</organism>
<keyword evidence="10" id="KW-1185">Reference proteome</keyword>
<dbReference type="PANTHER" id="PTHR20855">
    <property type="entry name" value="ADIPOR/PROGESTIN RECEPTOR-RELATED"/>
    <property type="match status" value="1"/>
</dbReference>
<feature type="transmembrane region" description="Helical" evidence="8">
    <location>
        <begin position="243"/>
        <end position="260"/>
    </location>
</feature>
<sequence length="369" mass="43092">MNLEITQEEKGEIIDNNKELKNIETKSYDQQKDPLIFNNDKKKNKKKKNKNKKKKNKNKNKIKLKKQGKLDIEIGIGIDNRKSNLEAFANVRIGRNNSFILFDADNVPHRHVGFTKFVKTGYRMNFNIALCFKSVFKLHNQTLNIWSHFLGFLVFIGITIYIYSSKTPVTTSKTNEIIMGVYIAGTLLCFSTSTIYHIFECYSVKAYKALFIVDLTGVIVMIETSYLPIIFYNFPKHNFFRNFYLIIMGLLGIFLIYLIWFQRSFMDSHPYFRTFAFFGVCGFTVVPLIHMLIIIPENHAINILWRVLVVLLIYGLGCVLIAFQIPERYSPKSRFDNFGSSHNIWHFCVVCAALFHFFNCLYFMEDPVI</sequence>
<reference evidence="9" key="1">
    <citation type="submission" date="2022-10" db="EMBL/GenBank/DDBJ databases">
        <title>Novel sulphate-reducing endosymbionts in the free-living metamonad Anaeramoeba.</title>
        <authorList>
            <person name="Jerlstrom-Hultqvist J."/>
            <person name="Cepicka I."/>
            <person name="Gallot-Lavallee L."/>
            <person name="Salas-Leiva D."/>
            <person name="Curtis B.A."/>
            <person name="Zahonova K."/>
            <person name="Pipaliya S."/>
            <person name="Dacks J."/>
            <person name="Roger A.J."/>
        </authorList>
    </citation>
    <scope>NUCLEOTIDE SEQUENCE</scope>
    <source>
        <strain evidence="9">BMAN</strain>
    </source>
</reference>
<evidence type="ECO:0000313" key="10">
    <source>
        <dbReference type="Proteomes" id="UP001149090"/>
    </source>
</evidence>
<dbReference type="GO" id="GO:0016020">
    <property type="term" value="C:membrane"/>
    <property type="evidence" value="ECO:0007669"/>
    <property type="project" value="UniProtKB-SubCell"/>
</dbReference>
<feature type="transmembrane region" description="Helical" evidence="8">
    <location>
        <begin position="301"/>
        <end position="323"/>
    </location>
</feature>
<feature type="transmembrane region" description="Helical" evidence="8">
    <location>
        <begin position="344"/>
        <end position="364"/>
    </location>
</feature>
<evidence type="ECO:0000256" key="5">
    <source>
        <dbReference type="ARBA" id="ARBA00023136"/>
    </source>
</evidence>
<feature type="transmembrane region" description="Helical" evidence="8">
    <location>
        <begin position="272"/>
        <end position="295"/>
    </location>
</feature>
<dbReference type="GO" id="GO:0046872">
    <property type="term" value="F:metal ion binding"/>
    <property type="evidence" value="ECO:0007669"/>
    <property type="project" value="UniProtKB-KW"/>
</dbReference>
<keyword evidence="3 8" id="KW-0812">Transmembrane</keyword>
<evidence type="ECO:0000256" key="7">
    <source>
        <dbReference type="SAM" id="MobiDB-lite"/>
    </source>
</evidence>
<keyword evidence="9" id="KW-0675">Receptor</keyword>
<keyword evidence="6" id="KW-0862">Zinc</keyword>
<dbReference type="InterPro" id="IPR004254">
    <property type="entry name" value="AdipoR/HlyIII-related"/>
</dbReference>
<evidence type="ECO:0000256" key="4">
    <source>
        <dbReference type="ARBA" id="ARBA00022989"/>
    </source>
</evidence>
<protein>
    <submittedName>
        <fullName evidence="9">Adiponectin receptor protein</fullName>
    </submittedName>
</protein>
<comment type="caution">
    <text evidence="9">The sequence shown here is derived from an EMBL/GenBank/DDBJ whole genome shotgun (WGS) entry which is preliminary data.</text>
</comment>
<evidence type="ECO:0000256" key="1">
    <source>
        <dbReference type="ARBA" id="ARBA00004141"/>
    </source>
</evidence>
<dbReference type="AlphaFoldDB" id="A0A9Q0RF37"/>
<feature type="binding site" evidence="6">
    <location>
        <position position="342"/>
    </location>
    <ligand>
        <name>Zn(2+)</name>
        <dbReference type="ChEBI" id="CHEBI:29105"/>
    </ligand>
</feature>
<accession>A0A9Q0RF37</accession>